<sequence>MCPSNNNQTVSNGLIATSDSTLDPEGSSKNDNYLVRDILKNGWSSFGDNSSPIWADYDAVEIMFCVEYEANGQSIIEPFSMNDVQEVKSENIKYWSVYGHCIEGGIESLHDCKNQSEASVLARHCEFMISCVLGEIEDE</sequence>
<name>A0A0H3ZU73_9VIBR</name>
<reference evidence="2" key="1">
    <citation type="journal article" date="2015" name="MBio">
        <title>Eco-Evolutionary Dynamics of Episomes among Ecologically Cohesive Bacterial Populations.</title>
        <authorList>
            <person name="Xue H."/>
            <person name="Cordero O.X."/>
            <person name="Camas F.M."/>
            <person name="Trimble W."/>
            <person name="Meyer F."/>
            <person name="Guglielmini J."/>
            <person name="Rocha E.P."/>
            <person name="Polz M.F."/>
        </authorList>
    </citation>
    <scope>NUCLEOTIDE SEQUENCE</scope>
    <source>
        <strain evidence="2">FF_210</strain>
    </source>
</reference>
<feature type="region of interest" description="Disordered" evidence="1">
    <location>
        <begin position="1"/>
        <end position="28"/>
    </location>
</feature>
<protein>
    <submittedName>
        <fullName evidence="2">Uncharacterized protein</fullName>
    </submittedName>
</protein>
<dbReference type="AlphaFoldDB" id="A0A0H3ZU73"/>
<evidence type="ECO:0000313" key="2">
    <source>
        <dbReference type="EMBL" id="AKN38052.1"/>
    </source>
</evidence>
<evidence type="ECO:0000256" key="1">
    <source>
        <dbReference type="SAM" id="MobiDB-lite"/>
    </source>
</evidence>
<dbReference type="EMBL" id="KP795560">
    <property type="protein sequence ID" value="AKN38052.1"/>
    <property type="molecule type" value="Genomic_DNA"/>
</dbReference>
<accession>A0A0H3ZU73</accession>
<organism evidence="2">
    <name type="scientific">Vibrio tasmaniensis</name>
    <dbReference type="NCBI Taxonomy" id="212663"/>
    <lineage>
        <taxon>Bacteria</taxon>
        <taxon>Pseudomonadati</taxon>
        <taxon>Pseudomonadota</taxon>
        <taxon>Gammaproteobacteria</taxon>
        <taxon>Vibrionales</taxon>
        <taxon>Vibrionaceae</taxon>
        <taxon>Vibrio</taxon>
    </lineage>
</organism>
<proteinExistence type="predicted"/>